<dbReference type="Proteomes" id="UP000292052">
    <property type="component" value="Unassembled WGS sequence"/>
</dbReference>
<keyword evidence="2" id="KW-1185">Reference proteome</keyword>
<dbReference type="EMBL" id="QDEB01030715">
    <property type="protein sequence ID" value="RZC39886.1"/>
    <property type="molecule type" value="Genomic_DNA"/>
</dbReference>
<proteinExistence type="predicted"/>
<accession>A0A482W4A4</accession>
<organism evidence="1 2">
    <name type="scientific">Asbolus verrucosus</name>
    <name type="common">Desert ironclad beetle</name>
    <dbReference type="NCBI Taxonomy" id="1661398"/>
    <lineage>
        <taxon>Eukaryota</taxon>
        <taxon>Metazoa</taxon>
        <taxon>Ecdysozoa</taxon>
        <taxon>Arthropoda</taxon>
        <taxon>Hexapoda</taxon>
        <taxon>Insecta</taxon>
        <taxon>Pterygota</taxon>
        <taxon>Neoptera</taxon>
        <taxon>Endopterygota</taxon>
        <taxon>Coleoptera</taxon>
        <taxon>Polyphaga</taxon>
        <taxon>Cucujiformia</taxon>
        <taxon>Tenebrionidae</taxon>
        <taxon>Pimeliinae</taxon>
        <taxon>Asbolus</taxon>
    </lineage>
</organism>
<protein>
    <submittedName>
        <fullName evidence="1">Uncharacterized protein</fullName>
    </submittedName>
</protein>
<name>A0A482W4A4_ASBVE</name>
<evidence type="ECO:0000313" key="1">
    <source>
        <dbReference type="EMBL" id="RZC39886.1"/>
    </source>
</evidence>
<reference evidence="1 2" key="1">
    <citation type="submission" date="2017-03" db="EMBL/GenBank/DDBJ databases">
        <title>Genome of the blue death feigning beetle - Asbolus verrucosus.</title>
        <authorList>
            <person name="Rider S.D."/>
        </authorList>
    </citation>
    <scope>NUCLEOTIDE SEQUENCE [LARGE SCALE GENOMIC DNA]</scope>
    <source>
        <strain evidence="1">Butters</strain>
        <tissue evidence="1">Head and leg muscle</tissue>
    </source>
</reference>
<sequence length="27" mass="3292">MMAKEFIKLMNLDHRQQLKGRKYGKLN</sequence>
<gene>
    <name evidence="1" type="ORF">BDFB_011905</name>
</gene>
<comment type="caution">
    <text evidence="1">The sequence shown here is derived from an EMBL/GenBank/DDBJ whole genome shotgun (WGS) entry which is preliminary data.</text>
</comment>
<evidence type="ECO:0000313" key="2">
    <source>
        <dbReference type="Proteomes" id="UP000292052"/>
    </source>
</evidence>
<dbReference type="AlphaFoldDB" id="A0A482W4A4"/>